<feature type="region of interest" description="Disordered" evidence="1">
    <location>
        <begin position="1"/>
        <end position="23"/>
    </location>
</feature>
<proteinExistence type="predicted"/>
<evidence type="ECO:0000313" key="2">
    <source>
        <dbReference type="EMBL" id="MBK6007342.1"/>
    </source>
</evidence>
<protein>
    <submittedName>
        <fullName evidence="2">Uncharacterized protein</fullName>
    </submittedName>
</protein>
<name>A0A934TV78_9BURK</name>
<dbReference type="RefSeq" id="WP_201172526.1">
    <property type="nucleotide sequence ID" value="NZ_JAEPWM010000005.1"/>
</dbReference>
<gene>
    <name evidence="2" type="ORF">JJB11_14670</name>
</gene>
<evidence type="ECO:0000313" key="3">
    <source>
        <dbReference type="Proteomes" id="UP000630528"/>
    </source>
</evidence>
<sequence>MAQATDSEQFPEENAANYVNGRFDPKGAEALRESFRRQAEVQAKLSAESRTQAQRHRPQPGNAR</sequence>
<dbReference type="Proteomes" id="UP000630528">
    <property type="component" value="Unassembled WGS sequence"/>
</dbReference>
<evidence type="ECO:0000256" key="1">
    <source>
        <dbReference type="SAM" id="MobiDB-lite"/>
    </source>
</evidence>
<reference evidence="2" key="1">
    <citation type="journal article" date="2012" name="J. Microbiol. Biotechnol.">
        <title>Ramlibacter ginsenosidimutans sp. nov., with ginsenoside-converting activity.</title>
        <authorList>
            <person name="Wang L."/>
            <person name="An D.S."/>
            <person name="Kim S.G."/>
            <person name="Jin F.X."/>
            <person name="Kim S.C."/>
            <person name="Lee S.T."/>
            <person name="Im W.T."/>
        </authorList>
    </citation>
    <scope>NUCLEOTIDE SEQUENCE</scope>
    <source>
        <strain evidence="2">KACC 17527</strain>
    </source>
</reference>
<reference evidence="2" key="2">
    <citation type="submission" date="2021-01" db="EMBL/GenBank/DDBJ databases">
        <authorList>
            <person name="Kang M."/>
        </authorList>
    </citation>
    <scope>NUCLEOTIDE SEQUENCE</scope>
    <source>
        <strain evidence="2">KACC 17527</strain>
    </source>
</reference>
<comment type="caution">
    <text evidence="2">The sequence shown here is derived from an EMBL/GenBank/DDBJ whole genome shotgun (WGS) entry which is preliminary data.</text>
</comment>
<accession>A0A934TV78</accession>
<dbReference type="AlphaFoldDB" id="A0A934TV78"/>
<organism evidence="2 3">
    <name type="scientific">Ramlibacter ginsenosidimutans</name>
    <dbReference type="NCBI Taxonomy" id="502333"/>
    <lineage>
        <taxon>Bacteria</taxon>
        <taxon>Pseudomonadati</taxon>
        <taxon>Pseudomonadota</taxon>
        <taxon>Betaproteobacteria</taxon>
        <taxon>Burkholderiales</taxon>
        <taxon>Comamonadaceae</taxon>
        <taxon>Ramlibacter</taxon>
    </lineage>
</organism>
<feature type="region of interest" description="Disordered" evidence="1">
    <location>
        <begin position="36"/>
        <end position="64"/>
    </location>
</feature>
<dbReference type="EMBL" id="JAEPWM010000005">
    <property type="protein sequence ID" value="MBK6007342.1"/>
    <property type="molecule type" value="Genomic_DNA"/>
</dbReference>
<keyword evidence="3" id="KW-1185">Reference proteome</keyword>